<dbReference type="AlphaFoldDB" id="R4X9I7"/>
<dbReference type="OrthoDB" id="5397701at2759"/>
<evidence type="ECO:0000313" key="2">
    <source>
        <dbReference type="Proteomes" id="UP000013776"/>
    </source>
</evidence>
<dbReference type="eggNOG" id="ENOG502S8MB">
    <property type="taxonomic scope" value="Eukaryota"/>
</dbReference>
<protein>
    <submittedName>
        <fullName evidence="1">Uncharacterized protein</fullName>
    </submittedName>
</protein>
<dbReference type="EMBL" id="CAHR02000084">
    <property type="protein sequence ID" value="CCG82421.1"/>
    <property type="molecule type" value="Genomic_DNA"/>
</dbReference>
<proteinExistence type="predicted"/>
<dbReference type="VEuPathDB" id="FungiDB:TAPDE_002418"/>
<evidence type="ECO:0000313" key="1">
    <source>
        <dbReference type="EMBL" id="CCG82421.1"/>
    </source>
</evidence>
<dbReference type="STRING" id="1097556.R4X9I7"/>
<keyword evidence="2" id="KW-1185">Reference proteome</keyword>
<dbReference type="PANTHER" id="PTHR37331:SF1">
    <property type="entry name" value="YALI0F11671P"/>
    <property type="match status" value="1"/>
</dbReference>
<gene>
    <name evidence="1" type="ORF">TAPDE_002418</name>
</gene>
<name>R4X9I7_TAPDE</name>
<organism evidence="1 2">
    <name type="scientific">Taphrina deformans (strain PYCC 5710 / ATCC 11124 / CBS 356.35 / IMI 108563 / JCM 9778 / NBRC 8474)</name>
    <name type="common">Peach leaf curl fungus</name>
    <name type="synonym">Lalaria deformans</name>
    <dbReference type="NCBI Taxonomy" id="1097556"/>
    <lineage>
        <taxon>Eukaryota</taxon>
        <taxon>Fungi</taxon>
        <taxon>Dikarya</taxon>
        <taxon>Ascomycota</taxon>
        <taxon>Taphrinomycotina</taxon>
        <taxon>Taphrinomycetes</taxon>
        <taxon>Taphrinales</taxon>
        <taxon>Taphrinaceae</taxon>
        <taxon>Taphrina</taxon>
    </lineage>
</organism>
<dbReference type="Proteomes" id="UP000013776">
    <property type="component" value="Unassembled WGS sequence"/>
</dbReference>
<comment type="caution">
    <text evidence="1">The sequence shown here is derived from an EMBL/GenBank/DDBJ whole genome shotgun (WGS) entry which is preliminary data.</text>
</comment>
<dbReference type="PANTHER" id="PTHR37331">
    <property type="entry name" value="YALI0F11671P"/>
    <property type="match status" value="1"/>
</dbReference>
<accession>R4X9I7</accession>
<sequence>MPLRAVRVNSIYQAQARFFTSPRYPHVHVHKQGSKQAAVSYLSSQPTETSRAVVGYAPLNKDGTDVDLSRPSRFRINPSFIEALNEVCLKHAHDDPICQAMAATQDSGHLHIADEKNPPPYGRIPYPEDIIGTIRIEHGKLVRGSFVPMREAYRPVSGEGIVKLSEYLEGRMLSLLKSEVDK</sequence>
<reference evidence="1 2" key="1">
    <citation type="journal article" date="2013" name="MBio">
        <title>Genome sequencing of the plant pathogen Taphrina deformans, the causal agent of peach leaf curl.</title>
        <authorList>
            <person name="Cisse O.H."/>
            <person name="Almeida J.M.G.C.F."/>
            <person name="Fonseca A."/>
            <person name="Kumar A.A."/>
            <person name="Salojaervi J."/>
            <person name="Overmyer K."/>
            <person name="Hauser P.M."/>
            <person name="Pagni M."/>
        </authorList>
    </citation>
    <scope>NUCLEOTIDE SEQUENCE [LARGE SCALE GENOMIC DNA]</scope>
    <source>
        <strain evidence="2">PYCC 5710 / ATCC 11124 / CBS 356.35 / IMI 108563 / JCM 9778 / NBRC 8474</strain>
    </source>
</reference>